<dbReference type="Pfam" id="PF13411">
    <property type="entry name" value="MerR_1"/>
    <property type="match status" value="1"/>
</dbReference>
<dbReference type="SUPFAM" id="SSF46955">
    <property type="entry name" value="Putative DNA-binding domain"/>
    <property type="match status" value="1"/>
</dbReference>
<evidence type="ECO:0000313" key="6">
    <source>
        <dbReference type="EMBL" id="BCZ45289.1"/>
    </source>
</evidence>
<accession>A0ABN6ITD9</accession>
<dbReference type="EMBL" id="AP024849">
    <property type="protein sequence ID" value="BCZ45289.1"/>
    <property type="molecule type" value="Genomic_DNA"/>
</dbReference>
<dbReference type="RefSeq" id="WP_224036898.1">
    <property type="nucleotide sequence ID" value="NZ_AP024849.1"/>
</dbReference>
<keyword evidence="7" id="KW-1185">Reference proteome</keyword>
<proteinExistence type="predicted"/>
<dbReference type="Gene3D" id="1.10.490.50">
    <property type="entry name" value="Antibiotic binding domain of TipA-like multidrug resistance regulators"/>
    <property type="match status" value="1"/>
</dbReference>
<dbReference type="PANTHER" id="PTHR30204">
    <property type="entry name" value="REDOX-CYCLING DRUG-SENSING TRANSCRIPTIONAL ACTIVATOR SOXR"/>
    <property type="match status" value="1"/>
</dbReference>
<dbReference type="InterPro" id="IPR047057">
    <property type="entry name" value="MerR_fam"/>
</dbReference>
<dbReference type="Pfam" id="PF07739">
    <property type="entry name" value="TipAS"/>
    <property type="match status" value="1"/>
</dbReference>
<sequence>MEYTVQKLGCLAGVSTRTLRYYDEIGILKPARINSSGYRIYGQEEVNRLQQILFYRELGVNLESIKYIITSPTFDSATVLKEHREKLLAKRNQLDILIANVNQTIAESEGRIIMSDNEKFEGFKQKLIDDNEKKYGAEIRGKYGDNAIDSSNKKLKNMTKEQYDEYDKLEKSVIDTLMVAFETKDPASDLAQKAAELHRTWLSYSWNSYSKEAHAGLVQMYVDDERFTKYYDKEQPGLAIFLRDAVFIYTGMKK</sequence>
<dbReference type="SMART" id="SM00422">
    <property type="entry name" value="HTH_MERR"/>
    <property type="match status" value="1"/>
</dbReference>
<dbReference type="Proteomes" id="UP000824633">
    <property type="component" value="Chromosome"/>
</dbReference>
<dbReference type="SUPFAM" id="SSF89082">
    <property type="entry name" value="Antibiotic binding domain of TipA-like multidrug resistance regulators"/>
    <property type="match status" value="1"/>
</dbReference>
<reference evidence="7" key="1">
    <citation type="submission" date="2021-07" db="EMBL/GenBank/DDBJ databases">
        <title>Complete genome sequencing of a Clostridium isolate.</title>
        <authorList>
            <person name="Ueki A."/>
            <person name="Tonouchi A."/>
        </authorList>
    </citation>
    <scope>NUCLEOTIDE SEQUENCE [LARGE SCALE GENOMIC DNA]</scope>
    <source>
        <strain evidence="7">C5S11</strain>
    </source>
</reference>
<evidence type="ECO:0000256" key="2">
    <source>
        <dbReference type="ARBA" id="ARBA00023125"/>
    </source>
</evidence>
<organism evidence="6 7">
    <name type="scientific">Clostridium gelidum</name>
    <dbReference type="NCBI Taxonomy" id="704125"/>
    <lineage>
        <taxon>Bacteria</taxon>
        <taxon>Bacillati</taxon>
        <taxon>Bacillota</taxon>
        <taxon>Clostridia</taxon>
        <taxon>Eubacteriales</taxon>
        <taxon>Clostridiaceae</taxon>
        <taxon>Clostridium</taxon>
    </lineage>
</organism>
<dbReference type="Gene3D" id="1.10.1660.10">
    <property type="match status" value="1"/>
</dbReference>
<dbReference type="PANTHER" id="PTHR30204:SF90">
    <property type="entry name" value="HTH-TYPE TRANSCRIPTIONAL ACTIVATOR MTA"/>
    <property type="match status" value="1"/>
</dbReference>
<dbReference type="PRINTS" id="PR00040">
    <property type="entry name" value="HTHMERR"/>
</dbReference>
<dbReference type="InterPro" id="IPR012925">
    <property type="entry name" value="TipAS_dom"/>
</dbReference>
<dbReference type="InterPro" id="IPR009061">
    <property type="entry name" value="DNA-bd_dom_put_sf"/>
</dbReference>
<evidence type="ECO:0000256" key="1">
    <source>
        <dbReference type="ARBA" id="ARBA00023015"/>
    </source>
</evidence>
<keyword evidence="4" id="KW-0804">Transcription</keyword>
<protein>
    <submittedName>
        <fullName evidence="6">MerR family transcriptional regulator</fullName>
    </submittedName>
</protein>
<evidence type="ECO:0000313" key="7">
    <source>
        <dbReference type="Proteomes" id="UP000824633"/>
    </source>
</evidence>
<evidence type="ECO:0000256" key="3">
    <source>
        <dbReference type="ARBA" id="ARBA00023159"/>
    </source>
</evidence>
<dbReference type="InterPro" id="IPR036244">
    <property type="entry name" value="TipA-like_antibiotic-bd"/>
</dbReference>
<keyword evidence="1" id="KW-0805">Transcription regulation</keyword>
<keyword evidence="2" id="KW-0238">DNA-binding</keyword>
<gene>
    <name evidence="6" type="ORF">psyc5s11_13560</name>
</gene>
<evidence type="ECO:0000259" key="5">
    <source>
        <dbReference type="PROSITE" id="PS50937"/>
    </source>
</evidence>
<dbReference type="PROSITE" id="PS50937">
    <property type="entry name" value="HTH_MERR_2"/>
    <property type="match status" value="1"/>
</dbReference>
<dbReference type="InterPro" id="IPR000551">
    <property type="entry name" value="MerR-type_HTH_dom"/>
</dbReference>
<evidence type="ECO:0000256" key="4">
    <source>
        <dbReference type="ARBA" id="ARBA00023163"/>
    </source>
</evidence>
<keyword evidence="3" id="KW-0010">Activator</keyword>
<dbReference type="CDD" id="cd01106">
    <property type="entry name" value="HTH_TipAL-Mta"/>
    <property type="match status" value="1"/>
</dbReference>
<name>A0ABN6ITD9_9CLOT</name>
<feature type="domain" description="HTH merR-type" evidence="5">
    <location>
        <begin position="1"/>
        <end position="71"/>
    </location>
</feature>